<organism evidence="5 6">
    <name type="scientific">Pseudoclavibacter endophyticus</name>
    <dbReference type="NCBI Taxonomy" id="1778590"/>
    <lineage>
        <taxon>Bacteria</taxon>
        <taxon>Bacillati</taxon>
        <taxon>Actinomycetota</taxon>
        <taxon>Actinomycetes</taxon>
        <taxon>Micrococcales</taxon>
        <taxon>Microbacteriaceae</taxon>
        <taxon>Pseudoclavibacter</taxon>
    </lineage>
</organism>
<dbReference type="AlphaFoldDB" id="A0A6H9WI17"/>
<dbReference type="GO" id="GO:0046872">
    <property type="term" value="F:metal ion binding"/>
    <property type="evidence" value="ECO:0007669"/>
    <property type="project" value="UniProtKB-KW"/>
</dbReference>
<keyword evidence="6" id="KW-1185">Reference proteome</keyword>
<dbReference type="Gene3D" id="3.20.20.370">
    <property type="entry name" value="Glycoside hydrolase/deacetylase"/>
    <property type="match status" value="1"/>
</dbReference>
<feature type="chain" id="PRO_5026236080" evidence="3">
    <location>
        <begin position="31"/>
        <end position="558"/>
    </location>
</feature>
<dbReference type="Proteomes" id="UP000431744">
    <property type="component" value="Unassembled WGS sequence"/>
</dbReference>
<dbReference type="CDD" id="cd10917">
    <property type="entry name" value="CE4_NodB_like_6s_7s"/>
    <property type="match status" value="1"/>
</dbReference>
<keyword evidence="1" id="KW-0479">Metal-binding</keyword>
<dbReference type="PANTHER" id="PTHR10587">
    <property type="entry name" value="GLYCOSYL TRANSFERASE-RELATED"/>
    <property type="match status" value="1"/>
</dbReference>
<evidence type="ECO:0000256" key="2">
    <source>
        <dbReference type="ARBA" id="ARBA00022801"/>
    </source>
</evidence>
<dbReference type="Pfam" id="PF01522">
    <property type="entry name" value="Polysacc_deac_1"/>
    <property type="match status" value="1"/>
</dbReference>
<dbReference type="InterPro" id="IPR011330">
    <property type="entry name" value="Glyco_hydro/deAcase_b/a-brl"/>
</dbReference>
<dbReference type="RefSeq" id="WP_158029302.1">
    <property type="nucleotide sequence ID" value="NZ_BMHG01000001.1"/>
</dbReference>
<dbReference type="PANTHER" id="PTHR10587:SF133">
    <property type="entry name" value="CHITIN DEACETYLASE 1-RELATED"/>
    <property type="match status" value="1"/>
</dbReference>
<dbReference type="GO" id="GO:0016020">
    <property type="term" value="C:membrane"/>
    <property type="evidence" value="ECO:0007669"/>
    <property type="project" value="TreeGrafter"/>
</dbReference>
<evidence type="ECO:0000313" key="5">
    <source>
        <dbReference type="EMBL" id="KAB1648107.1"/>
    </source>
</evidence>
<dbReference type="EMBL" id="WBJY01000002">
    <property type="protein sequence ID" value="KAB1648107.1"/>
    <property type="molecule type" value="Genomic_DNA"/>
</dbReference>
<dbReference type="PROSITE" id="PS51677">
    <property type="entry name" value="NODB"/>
    <property type="match status" value="1"/>
</dbReference>
<name>A0A6H9WI17_9MICO</name>
<proteinExistence type="predicted"/>
<evidence type="ECO:0000256" key="3">
    <source>
        <dbReference type="SAM" id="SignalP"/>
    </source>
</evidence>
<dbReference type="InterPro" id="IPR002509">
    <property type="entry name" value="NODB_dom"/>
</dbReference>
<keyword evidence="3" id="KW-0732">Signal</keyword>
<gene>
    <name evidence="5" type="ORF">F8O04_10305</name>
</gene>
<protein>
    <submittedName>
        <fullName evidence="5">Polysaccharide deacetylase family protein</fullName>
    </submittedName>
</protein>
<feature type="domain" description="NodB homology" evidence="4">
    <location>
        <begin position="335"/>
        <end position="537"/>
    </location>
</feature>
<dbReference type="SUPFAM" id="SSF88713">
    <property type="entry name" value="Glycoside hydrolase/deacetylase"/>
    <property type="match status" value="1"/>
</dbReference>
<evidence type="ECO:0000259" key="4">
    <source>
        <dbReference type="PROSITE" id="PS51677"/>
    </source>
</evidence>
<dbReference type="PROSITE" id="PS51257">
    <property type="entry name" value="PROKAR_LIPOPROTEIN"/>
    <property type="match status" value="1"/>
</dbReference>
<dbReference type="GO" id="GO:0005975">
    <property type="term" value="P:carbohydrate metabolic process"/>
    <property type="evidence" value="ECO:0007669"/>
    <property type="project" value="InterPro"/>
</dbReference>
<dbReference type="OrthoDB" id="9763050at2"/>
<dbReference type="InterPro" id="IPR050248">
    <property type="entry name" value="Polysacc_deacetylase_ArnD"/>
</dbReference>
<evidence type="ECO:0000256" key="1">
    <source>
        <dbReference type="ARBA" id="ARBA00022723"/>
    </source>
</evidence>
<feature type="signal peptide" evidence="3">
    <location>
        <begin position="1"/>
        <end position="30"/>
    </location>
</feature>
<comment type="caution">
    <text evidence="5">The sequence shown here is derived from an EMBL/GenBank/DDBJ whole genome shotgun (WGS) entry which is preliminary data.</text>
</comment>
<dbReference type="GO" id="GO:0016810">
    <property type="term" value="F:hydrolase activity, acting on carbon-nitrogen (but not peptide) bonds"/>
    <property type="evidence" value="ECO:0007669"/>
    <property type="project" value="InterPro"/>
</dbReference>
<evidence type="ECO:0000313" key="6">
    <source>
        <dbReference type="Proteomes" id="UP000431744"/>
    </source>
</evidence>
<reference evidence="5 6" key="1">
    <citation type="submission" date="2019-09" db="EMBL/GenBank/DDBJ databases">
        <title>Phylogeny of genus Pseudoclavibacter and closely related genus.</title>
        <authorList>
            <person name="Li Y."/>
        </authorList>
    </citation>
    <scope>NUCLEOTIDE SEQUENCE [LARGE SCALE GENOMIC DNA]</scope>
    <source>
        <strain evidence="5 6">EGI 60007</strain>
    </source>
</reference>
<keyword evidence="2" id="KW-0378">Hydrolase</keyword>
<sequence>MSHPQRRRPVTALGISLVTVCGLLSGCAPAPDPEWEPRPPLAEIVVDQATNTIDPASLPGATGHRLRAEDPNVAARWTALPGSTAFNTRIQDEVRAAIGAFAEANGSAPYAPRAQPEGAGFDDRGCVPGSSALSAAELLIDPRFAAADPSSPGLVVVCDVVLAAGAIVGERLRMVEGTEDEVTTDRTVTVISDTSTGETGTVADLLTADAGPALWRAAVLAARHHAGALWDVEVSTPDADVLEAFLESLTALSLDPAGGLTATAPNGVSAPELEGLEHREAAAEPFSFRVPSDEALGVIAPLGARAIEAAAGDADYSGPAPVAAGAEAYDCTLVACVALTYDDGPDSTLPELLGHLRDAHAAATFFVLGNKVNGAAAELQAVVADGNEIGNHSQTHIDFSTVPVPTPPAPAPTPGPAGTPAPAPAPYVPGADLETMRAEIASCTSAIEAVTGVTPSLFRPPYGAYDHRIFEATSMPVILWDVDTLDWELPGVDVVVDRAVGDSVAGSIVLLHSTHQSSIDATPGVLAGFADRGLQVVTVTQLFNGDVPGGAIRGGDGF</sequence>
<accession>A0A6H9WI17</accession>